<dbReference type="PANTHER" id="PTHR40061:SF1">
    <property type="entry name" value="SPORULATION PROTEIN YLMC-RELATED"/>
    <property type="match status" value="1"/>
</dbReference>
<dbReference type="Proteomes" id="UP000637695">
    <property type="component" value="Unassembled WGS sequence"/>
</dbReference>
<dbReference type="InterPro" id="IPR014238">
    <property type="entry name" value="Spore_YlmC/YmxH"/>
</dbReference>
<dbReference type="Gene3D" id="2.30.30.240">
    <property type="entry name" value="PRC-barrel domain"/>
    <property type="match status" value="1"/>
</dbReference>
<proteinExistence type="predicted"/>
<dbReference type="RefSeq" id="WP_188880798.1">
    <property type="nucleotide sequence ID" value="NZ_BMOY01000003.1"/>
</dbReference>
<dbReference type="PANTHER" id="PTHR40061">
    <property type="entry name" value="SPORULATION PROTEIN YLMC-RELATED"/>
    <property type="match status" value="1"/>
</dbReference>
<evidence type="ECO:0000313" key="3">
    <source>
        <dbReference type="Proteomes" id="UP000637695"/>
    </source>
</evidence>
<sequence length="99" mass="10545">MTRISDLQSKDVVNISDGKRLGTIGDLEIDIENGLIHAIVVPGQGRFFGMVGGGPEVVVPWNRIVKIGSDVILVDLRPNRDASYYLPAGKPGKPGTGGY</sequence>
<accession>A0A917K1I5</accession>
<protein>
    <recommendedName>
        <fullName evidence="1">PRC-barrel domain-containing protein</fullName>
    </recommendedName>
</protein>
<evidence type="ECO:0000259" key="1">
    <source>
        <dbReference type="Pfam" id="PF05239"/>
    </source>
</evidence>
<name>A0A917K1I5_9BACL</name>
<feature type="domain" description="PRC-barrel" evidence="1">
    <location>
        <begin position="3"/>
        <end position="75"/>
    </location>
</feature>
<gene>
    <name evidence="2" type="ORF">GCM10010885_03620</name>
</gene>
<dbReference type="Pfam" id="PF05239">
    <property type="entry name" value="PRC"/>
    <property type="match status" value="1"/>
</dbReference>
<keyword evidence="3" id="KW-1185">Reference proteome</keyword>
<dbReference type="InterPro" id="IPR027275">
    <property type="entry name" value="PRC-brl_dom"/>
</dbReference>
<dbReference type="InterPro" id="IPR011033">
    <property type="entry name" value="PRC_barrel-like_sf"/>
</dbReference>
<comment type="caution">
    <text evidence="2">The sequence shown here is derived from an EMBL/GenBank/DDBJ whole genome shotgun (WGS) entry which is preliminary data.</text>
</comment>
<dbReference type="NCBIfam" id="TIGR02888">
    <property type="entry name" value="spore_YlmC_YmxH"/>
    <property type="match status" value="1"/>
</dbReference>
<evidence type="ECO:0000313" key="2">
    <source>
        <dbReference type="EMBL" id="GGI97312.1"/>
    </source>
</evidence>
<dbReference type="SUPFAM" id="SSF50346">
    <property type="entry name" value="PRC-barrel domain"/>
    <property type="match status" value="1"/>
</dbReference>
<dbReference type="EMBL" id="BMOY01000003">
    <property type="protein sequence ID" value="GGI97312.1"/>
    <property type="molecule type" value="Genomic_DNA"/>
</dbReference>
<organism evidence="2 3">
    <name type="scientific">Alicyclobacillus cellulosilyticus</name>
    <dbReference type="NCBI Taxonomy" id="1003997"/>
    <lineage>
        <taxon>Bacteria</taxon>
        <taxon>Bacillati</taxon>
        <taxon>Bacillota</taxon>
        <taxon>Bacilli</taxon>
        <taxon>Bacillales</taxon>
        <taxon>Alicyclobacillaceae</taxon>
        <taxon>Alicyclobacillus</taxon>
    </lineage>
</organism>
<reference evidence="2" key="2">
    <citation type="submission" date="2020-09" db="EMBL/GenBank/DDBJ databases">
        <authorList>
            <person name="Sun Q."/>
            <person name="Ohkuma M."/>
        </authorList>
    </citation>
    <scope>NUCLEOTIDE SEQUENCE</scope>
    <source>
        <strain evidence="2">JCM 18487</strain>
    </source>
</reference>
<reference evidence="2" key="1">
    <citation type="journal article" date="2014" name="Int. J. Syst. Evol. Microbiol.">
        <title>Complete genome sequence of Corynebacterium casei LMG S-19264T (=DSM 44701T), isolated from a smear-ripened cheese.</title>
        <authorList>
            <consortium name="US DOE Joint Genome Institute (JGI-PGF)"/>
            <person name="Walter F."/>
            <person name="Albersmeier A."/>
            <person name="Kalinowski J."/>
            <person name="Ruckert C."/>
        </authorList>
    </citation>
    <scope>NUCLEOTIDE SEQUENCE</scope>
    <source>
        <strain evidence="2">JCM 18487</strain>
    </source>
</reference>
<dbReference type="AlphaFoldDB" id="A0A917K1I5"/>